<dbReference type="PANTHER" id="PTHR30329:SF21">
    <property type="entry name" value="LIPOPROTEIN YIAD-RELATED"/>
    <property type="match status" value="1"/>
</dbReference>
<dbReference type="InterPro" id="IPR036737">
    <property type="entry name" value="OmpA-like_sf"/>
</dbReference>
<sequence length="209" mass="22822">MDELQTELSEETPVWAVFGDLMSALLGVFVLILVWVVGYQLQLSASLDEEIVRREQAEQRREALEVALADPLAMGRITVNEGRIGISGSVLFDLNSNVLQADGQTLLASLVRPLKTYLGSRRELLMISGFTDDLPIQRGNLQFEDNWELSAQRALTVTRALIEAGMPADLVFAAAFGDSQPVADNQNGKGRALNRRVEIAPVPRSSGDG</sequence>
<dbReference type="Gene3D" id="3.30.1330.60">
    <property type="entry name" value="OmpA-like domain"/>
    <property type="match status" value="1"/>
</dbReference>
<evidence type="ECO:0000313" key="6">
    <source>
        <dbReference type="Proteomes" id="UP001143304"/>
    </source>
</evidence>
<accession>A0ABT3T349</accession>
<protein>
    <recommendedName>
        <fullName evidence="4">OmpA-like domain-containing protein</fullName>
    </recommendedName>
</protein>
<dbReference type="Pfam" id="PF00691">
    <property type="entry name" value="OmpA"/>
    <property type="match status" value="1"/>
</dbReference>
<evidence type="ECO:0000256" key="2">
    <source>
        <dbReference type="SAM" id="MobiDB-lite"/>
    </source>
</evidence>
<dbReference type="CDD" id="cd07185">
    <property type="entry name" value="OmpA_C-like"/>
    <property type="match status" value="1"/>
</dbReference>
<reference evidence="5" key="1">
    <citation type="submission" date="2019-02" db="EMBL/GenBank/DDBJ databases">
        <authorList>
            <person name="Li S.-H."/>
        </authorList>
    </citation>
    <scope>NUCLEOTIDE SEQUENCE</scope>
    <source>
        <strain evidence="5">IMCC11814</strain>
    </source>
</reference>
<organism evidence="5 6">
    <name type="scientific">Candidatus Marimicrobium litorale</name>
    <dbReference type="NCBI Taxonomy" id="2518991"/>
    <lineage>
        <taxon>Bacteria</taxon>
        <taxon>Pseudomonadati</taxon>
        <taxon>Pseudomonadota</taxon>
        <taxon>Gammaproteobacteria</taxon>
        <taxon>Cellvibrionales</taxon>
        <taxon>Halieaceae</taxon>
        <taxon>Marimicrobium</taxon>
    </lineage>
</organism>
<feature type="region of interest" description="Disordered" evidence="2">
    <location>
        <begin position="183"/>
        <end position="209"/>
    </location>
</feature>
<keyword evidence="6" id="KW-1185">Reference proteome</keyword>
<evidence type="ECO:0000313" key="5">
    <source>
        <dbReference type="EMBL" id="MCX2976693.1"/>
    </source>
</evidence>
<feature type="transmembrane region" description="Helical" evidence="3">
    <location>
        <begin position="14"/>
        <end position="37"/>
    </location>
</feature>
<name>A0ABT3T349_9GAMM</name>
<gene>
    <name evidence="5" type="ORF">EYC82_04935</name>
</gene>
<keyword evidence="3" id="KW-1133">Transmembrane helix</keyword>
<feature type="domain" description="OmpA-like" evidence="4">
    <location>
        <begin position="79"/>
        <end position="205"/>
    </location>
</feature>
<dbReference type="PANTHER" id="PTHR30329">
    <property type="entry name" value="STATOR ELEMENT OF FLAGELLAR MOTOR COMPLEX"/>
    <property type="match status" value="1"/>
</dbReference>
<dbReference type="RefSeq" id="WP_279248434.1">
    <property type="nucleotide sequence ID" value="NZ_SHNO01000001.1"/>
</dbReference>
<keyword evidence="3" id="KW-0812">Transmembrane</keyword>
<evidence type="ECO:0000256" key="3">
    <source>
        <dbReference type="SAM" id="Phobius"/>
    </source>
</evidence>
<dbReference type="EMBL" id="SHNO01000001">
    <property type="protein sequence ID" value="MCX2976693.1"/>
    <property type="molecule type" value="Genomic_DNA"/>
</dbReference>
<dbReference type="Proteomes" id="UP001143304">
    <property type="component" value="Unassembled WGS sequence"/>
</dbReference>
<dbReference type="PROSITE" id="PS51123">
    <property type="entry name" value="OMPA_2"/>
    <property type="match status" value="1"/>
</dbReference>
<evidence type="ECO:0000259" key="4">
    <source>
        <dbReference type="PROSITE" id="PS51123"/>
    </source>
</evidence>
<dbReference type="SUPFAM" id="SSF103088">
    <property type="entry name" value="OmpA-like"/>
    <property type="match status" value="1"/>
</dbReference>
<evidence type="ECO:0000256" key="1">
    <source>
        <dbReference type="PROSITE-ProRule" id="PRU00473"/>
    </source>
</evidence>
<keyword evidence="1 3" id="KW-0472">Membrane</keyword>
<dbReference type="NCBIfam" id="NF006547">
    <property type="entry name" value="PRK09040.1"/>
    <property type="match status" value="1"/>
</dbReference>
<dbReference type="InterPro" id="IPR006665">
    <property type="entry name" value="OmpA-like"/>
</dbReference>
<comment type="caution">
    <text evidence="5">The sequence shown here is derived from an EMBL/GenBank/DDBJ whole genome shotgun (WGS) entry which is preliminary data.</text>
</comment>
<proteinExistence type="predicted"/>
<dbReference type="InterPro" id="IPR050330">
    <property type="entry name" value="Bact_OuterMem_StrucFunc"/>
</dbReference>